<dbReference type="InterPro" id="IPR025877">
    <property type="entry name" value="MobA-like_NTP_Trfase"/>
</dbReference>
<protein>
    <recommendedName>
        <fullName evidence="8">Bifunctional IPC transferase and DIPP synthase</fullName>
        <ecNumber evidence="6">2.7.7.74</ecNumber>
        <ecNumber evidence="7">2.7.8.34</ecNumber>
    </recommendedName>
</protein>
<evidence type="ECO:0000256" key="3">
    <source>
        <dbReference type="ARBA" id="ARBA00004141"/>
    </source>
</evidence>
<dbReference type="InterPro" id="IPR043130">
    <property type="entry name" value="CDP-OH_PTrfase_TM_dom"/>
</dbReference>
<evidence type="ECO:0000256" key="4">
    <source>
        <dbReference type="ARBA" id="ARBA00006982"/>
    </source>
</evidence>
<dbReference type="EC" id="2.7.7.74" evidence="6"/>
<comment type="similarity">
    <text evidence="5">In the N-terminal section; belongs to the MobA family.</text>
</comment>
<dbReference type="InterPro" id="IPR053433">
    <property type="entry name" value="IPC_transferase/DIPP_synth"/>
</dbReference>
<dbReference type="GO" id="GO:0016020">
    <property type="term" value="C:membrane"/>
    <property type="evidence" value="ECO:0007669"/>
    <property type="project" value="UniProtKB-SubCell"/>
</dbReference>
<dbReference type="Pfam" id="PF01066">
    <property type="entry name" value="CDP-OH_P_transf"/>
    <property type="match status" value="1"/>
</dbReference>
<dbReference type="PANTHER" id="PTHR19136">
    <property type="entry name" value="MOLYBDENUM COFACTOR GUANYLYLTRANSFERASE"/>
    <property type="match status" value="1"/>
</dbReference>
<evidence type="ECO:0000256" key="5">
    <source>
        <dbReference type="ARBA" id="ARBA00007897"/>
    </source>
</evidence>
<comment type="catalytic activity">
    <reaction evidence="1">
        <text>1D-myo-inositol 3-phosphate + CTP + H(+) = CDP-1L-myo-inositol + diphosphate</text>
        <dbReference type="Rhea" id="RHEA:30647"/>
        <dbReference type="ChEBI" id="CHEBI:15378"/>
        <dbReference type="ChEBI" id="CHEBI:33019"/>
        <dbReference type="ChEBI" id="CHEBI:37563"/>
        <dbReference type="ChEBI" id="CHEBI:58401"/>
        <dbReference type="ChEBI" id="CHEBI:62573"/>
        <dbReference type="EC" id="2.7.7.74"/>
    </reaction>
</comment>
<keyword evidence="14 18" id="KW-0472">Membrane</keyword>
<keyword evidence="10 18" id="KW-0812">Transmembrane</keyword>
<keyword evidence="13 18" id="KW-1133">Transmembrane helix</keyword>
<evidence type="ECO:0000256" key="10">
    <source>
        <dbReference type="ARBA" id="ARBA00022692"/>
    </source>
</evidence>
<comment type="catalytic activity">
    <reaction evidence="16">
        <text>CDP-1L-myo-inositol + 1D-myo-inositol 3-phosphate = bis(1L-myo-inositol) 3,1'-phosphate 1-phosphate + CMP + H(+)</text>
        <dbReference type="Rhea" id="RHEA:31327"/>
        <dbReference type="ChEBI" id="CHEBI:15378"/>
        <dbReference type="ChEBI" id="CHEBI:58401"/>
        <dbReference type="ChEBI" id="CHEBI:60377"/>
        <dbReference type="ChEBI" id="CHEBI:62573"/>
        <dbReference type="ChEBI" id="CHEBI:62576"/>
        <dbReference type="EC" id="2.7.8.34"/>
    </reaction>
</comment>
<dbReference type="FunFam" id="3.90.550.10:FF:000282">
    <property type="entry name" value="Bifunctional IPC transferase and DIPP synthase"/>
    <property type="match status" value="1"/>
</dbReference>
<evidence type="ECO:0000256" key="1">
    <source>
        <dbReference type="ARBA" id="ARBA00000729"/>
    </source>
</evidence>
<dbReference type="EC" id="2.7.8.34" evidence="7"/>
<dbReference type="NCBIfam" id="NF041135">
    <property type="entry name" value="IPPtranDIPPsyn_Thcocales"/>
    <property type="match status" value="1"/>
</dbReference>
<dbReference type="GO" id="GO:0016780">
    <property type="term" value="F:phosphotransferase activity, for other substituted phosphate groups"/>
    <property type="evidence" value="ECO:0007669"/>
    <property type="project" value="InterPro"/>
</dbReference>
<dbReference type="EMBL" id="DTLB01000001">
    <property type="protein sequence ID" value="HFW31388.1"/>
    <property type="molecule type" value="Genomic_DNA"/>
</dbReference>
<dbReference type="InterPro" id="IPR029044">
    <property type="entry name" value="Nucleotide-diphossugar_trans"/>
</dbReference>
<feature type="domain" description="MobA-like NTP transferase" evidence="19">
    <location>
        <begin position="3"/>
        <end position="113"/>
    </location>
</feature>
<evidence type="ECO:0000256" key="7">
    <source>
        <dbReference type="ARBA" id="ARBA00013268"/>
    </source>
</evidence>
<dbReference type="SUPFAM" id="SSF53448">
    <property type="entry name" value="Nucleotide-diphospho-sugar transferases"/>
    <property type="match status" value="1"/>
</dbReference>
<dbReference type="FunFam" id="1.20.120.1760:FF:000042">
    <property type="entry name" value="Bifunctional IPC transferase and DIPP synthase"/>
    <property type="match status" value="1"/>
</dbReference>
<dbReference type="GO" id="GO:0008654">
    <property type="term" value="P:phospholipid biosynthetic process"/>
    <property type="evidence" value="ECO:0007669"/>
    <property type="project" value="InterPro"/>
</dbReference>
<evidence type="ECO:0000256" key="2">
    <source>
        <dbReference type="ARBA" id="ARBA00001946"/>
    </source>
</evidence>
<evidence type="ECO:0000256" key="6">
    <source>
        <dbReference type="ARBA" id="ARBA00012504"/>
    </source>
</evidence>
<name>A0A7C3RC89_ARCFL</name>
<evidence type="ECO:0000256" key="14">
    <source>
        <dbReference type="ARBA" id="ARBA00023136"/>
    </source>
</evidence>
<dbReference type="PANTHER" id="PTHR19136:SF84">
    <property type="entry name" value="BIFUNCTIONAL IPC TRANSFERASE AND DIPP SYNTHASE"/>
    <property type="match status" value="1"/>
</dbReference>
<dbReference type="GO" id="GO:0046872">
    <property type="term" value="F:metal ion binding"/>
    <property type="evidence" value="ECO:0007669"/>
    <property type="project" value="UniProtKB-KW"/>
</dbReference>
<dbReference type="InterPro" id="IPR048254">
    <property type="entry name" value="CDP_ALCOHOL_P_TRANSF_CS"/>
</dbReference>
<comment type="similarity">
    <text evidence="4">In the C-terminal section; belongs to the CDP-alcohol phosphatidyltransferase class-I family.</text>
</comment>
<evidence type="ECO:0000313" key="20">
    <source>
        <dbReference type="EMBL" id="HFW31388.1"/>
    </source>
</evidence>
<dbReference type="Pfam" id="PF12804">
    <property type="entry name" value="NTP_transf_3"/>
    <property type="match status" value="1"/>
</dbReference>
<dbReference type="PROSITE" id="PS00379">
    <property type="entry name" value="CDP_ALCOHOL_P_TRANSF"/>
    <property type="match status" value="1"/>
</dbReference>
<comment type="similarity">
    <text evidence="17">Belongs to the CDP-alcohol phosphatidyltransferase class-I family.</text>
</comment>
<evidence type="ECO:0000259" key="19">
    <source>
        <dbReference type="Pfam" id="PF12804"/>
    </source>
</evidence>
<reference evidence="20" key="1">
    <citation type="journal article" date="2020" name="mSystems">
        <title>Genome- and Community-Level Interaction Insights into Carbon Utilization and Element Cycling Functions of Hydrothermarchaeota in Hydrothermal Sediment.</title>
        <authorList>
            <person name="Zhou Z."/>
            <person name="Liu Y."/>
            <person name="Xu W."/>
            <person name="Pan J."/>
            <person name="Luo Z.H."/>
            <person name="Li M."/>
        </authorList>
    </citation>
    <scope>NUCLEOTIDE SEQUENCE [LARGE SCALE GENOMIC DNA]</scope>
    <source>
        <strain evidence="20">SpSt-87</strain>
    </source>
</reference>
<dbReference type="Gene3D" id="1.20.120.1760">
    <property type="match status" value="1"/>
</dbReference>
<feature type="transmembrane region" description="Helical" evidence="18">
    <location>
        <begin position="378"/>
        <end position="396"/>
    </location>
</feature>
<feature type="transmembrane region" description="Helical" evidence="18">
    <location>
        <begin position="402"/>
        <end position="420"/>
    </location>
</feature>
<keyword evidence="12" id="KW-0460">Magnesium</keyword>
<keyword evidence="15" id="KW-0511">Multifunctional enzyme</keyword>
<evidence type="ECO:0000256" key="15">
    <source>
        <dbReference type="ARBA" id="ARBA00023268"/>
    </source>
</evidence>
<gene>
    <name evidence="20" type="ORF">ENW66_00320</name>
</gene>
<evidence type="ECO:0000256" key="11">
    <source>
        <dbReference type="ARBA" id="ARBA00022723"/>
    </source>
</evidence>
<feature type="transmembrane region" description="Helical" evidence="18">
    <location>
        <begin position="318"/>
        <end position="343"/>
    </location>
</feature>
<dbReference type="AlphaFoldDB" id="A0A7C3RC89"/>
<organism evidence="20">
    <name type="scientific">Archaeoglobus fulgidus</name>
    <dbReference type="NCBI Taxonomy" id="2234"/>
    <lineage>
        <taxon>Archaea</taxon>
        <taxon>Methanobacteriati</taxon>
        <taxon>Methanobacteriota</taxon>
        <taxon>Archaeoglobi</taxon>
        <taxon>Archaeoglobales</taxon>
        <taxon>Archaeoglobaceae</taxon>
        <taxon>Archaeoglobus</taxon>
    </lineage>
</organism>
<evidence type="ECO:0000256" key="16">
    <source>
        <dbReference type="ARBA" id="ARBA00049235"/>
    </source>
</evidence>
<evidence type="ECO:0000256" key="13">
    <source>
        <dbReference type="ARBA" id="ARBA00022989"/>
    </source>
</evidence>
<comment type="subcellular location">
    <subcellularLocation>
        <location evidence="3">Membrane</location>
        <topology evidence="3">Multi-pass membrane protein</topology>
    </subcellularLocation>
</comment>
<dbReference type="InterPro" id="IPR000462">
    <property type="entry name" value="CDP-OH_P_trans"/>
</dbReference>
<evidence type="ECO:0000256" key="17">
    <source>
        <dbReference type="RuleBase" id="RU003750"/>
    </source>
</evidence>
<sequence length="422" mass="47328">MKAVILAAGLGTRLGGVRGVPKPLLKVGGCEIILRTMKLLSPYVSEFIIVASHHSDLIDGFLKDRGFNYRIVKHNHPEKGNGYSLLVARNYVSKKFILTMGDHVYSESFVRRAVRGEGVIADRDPRFINLDEATKIKISDDRVEDIGKNLKQFDCVDTGFFVLDETVFDHAMKLEDGGELQLSEIIKFARLPVTFVDGEFWMDIDTKDDVRRANRALVVNAVKGLEDGFVSRKLNRKISTRISAALVNRVHPNHMTLISFFVGILAALINLFSIPLAGVVYKLSSILDGCDGEIARASLNISKKGGYIDSILDRFVDFLFLAVIALLYPETAIIAIFAVFGSFMVSYTSEKYKAEFGESVSGRFRILNYIPGRRDERIFLIMIFCLLSAISTEWLYWMFAVIAVLGFLRTIATFFTVILFSE</sequence>
<evidence type="ECO:0000256" key="8">
    <source>
        <dbReference type="ARBA" id="ARBA00018322"/>
    </source>
</evidence>
<keyword evidence="11" id="KW-0479">Metal-binding</keyword>
<comment type="cofactor">
    <cofactor evidence="2">
        <name>Mg(2+)</name>
        <dbReference type="ChEBI" id="CHEBI:18420"/>
    </cofactor>
</comment>
<comment type="caution">
    <text evidence="20">The sequence shown here is derived from an EMBL/GenBank/DDBJ whole genome shotgun (WGS) entry which is preliminary data.</text>
</comment>
<dbReference type="GO" id="GO:0016779">
    <property type="term" value="F:nucleotidyltransferase activity"/>
    <property type="evidence" value="ECO:0007669"/>
    <property type="project" value="TreeGrafter"/>
</dbReference>
<proteinExistence type="inferred from homology"/>
<evidence type="ECO:0000256" key="12">
    <source>
        <dbReference type="ARBA" id="ARBA00022842"/>
    </source>
</evidence>
<evidence type="ECO:0000256" key="9">
    <source>
        <dbReference type="ARBA" id="ARBA00022679"/>
    </source>
</evidence>
<accession>A0A7C3RC89</accession>
<evidence type="ECO:0000256" key="18">
    <source>
        <dbReference type="SAM" id="Phobius"/>
    </source>
</evidence>
<feature type="transmembrane region" description="Helical" evidence="18">
    <location>
        <begin position="257"/>
        <end position="281"/>
    </location>
</feature>
<keyword evidence="9 17" id="KW-0808">Transferase</keyword>
<dbReference type="Gene3D" id="3.90.550.10">
    <property type="entry name" value="Spore Coat Polysaccharide Biosynthesis Protein SpsA, Chain A"/>
    <property type="match status" value="1"/>
</dbReference>